<evidence type="ECO:0000256" key="1">
    <source>
        <dbReference type="ARBA" id="ARBA00008138"/>
    </source>
</evidence>
<comment type="similarity">
    <text evidence="1 4">Belongs to the UPF0677 family.</text>
</comment>
<dbReference type="Proteomes" id="UP000836597">
    <property type="component" value="Chromosome"/>
</dbReference>
<organism evidence="5">
    <name type="scientific">Acididesulfobacillus acetoxydans</name>
    <dbReference type="NCBI Taxonomy" id="1561005"/>
    <lineage>
        <taxon>Bacteria</taxon>
        <taxon>Bacillati</taxon>
        <taxon>Bacillota</taxon>
        <taxon>Clostridia</taxon>
        <taxon>Eubacteriales</taxon>
        <taxon>Peptococcaceae</taxon>
        <taxon>Acididesulfobacillus</taxon>
    </lineage>
</organism>
<evidence type="ECO:0000256" key="3">
    <source>
        <dbReference type="ARBA" id="ARBA00022679"/>
    </source>
</evidence>
<dbReference type="InterPro" id="IPR029063">
    <property type="entry name" value="SAM-dependent_MTases_sf"/>
</dbReference>
<dbReference type="Pfam" id="PF04072">
    <property type="entry name" value="LCM"/>
    <property type="match status" value="1"/>
</dbReference>
<dbReference type="GO" id="GO:0032259">
    <property type="term" value="P:methylation"/>
    <property type="evidence" value="ECO:0007669"/>
    <property type="project" value="UniProtKB-KW"/>
</dbReference>
<dbReference type="InterPro" id="IPR011610">
    <property type="entry name" value="SAM_mthyl_Trfase_ML2640-like"/>
</dbReference>
<dbReference type="AlphaFoldDB" id="A0A8S0XZ05"/>
<dbReference type="SUPFAM" id="SSF53335">
    <property type="entry name" value="S-adenosyl-L-methionine-dependent methyltransferases"/>
    <property type="match status" value="1"/>
</dbReference>
<dbReference type="InterPro" id="IPR007213">
    <property type="entry name" value="Ppm1/Ppm2/Tcmp"/>
</dbReference>
<evidence type="ECO:0000313" key="6">
    <source>
        <dbReference type="EMBL" id="CEJ08438.1"/>
    </source>
</evidence>
<evidence type="ECO:0000313" key="7">
    <source>
        <dbReference type="Proteomes" id="UP001071230"/>
    </source>
</evidence>
<dbReference type="EMBL" id="LR746496">
    <property type="protein sequence ID" value="CAA7602327.1"/>
    <property type="molecule type" value="Genomic_DNA"/>
</dbReference>
<sequence length="300" mass="33504">MTKDDVGISDPAGEGPNIKNVSETALWVAYYRAVETRRRDALFHDPYAGVLAGERGEEIARTIPYGKNSAWSMTVRTCLLDEMILQLIGEEKVDAVLNLGAGLDTRPYRLPLPASFNWIEVDLPGILAYKEEKLAGVKPVCKLQSVSLNLADAVGAQTLFAEVNARNAGVLVLSEGLLAWLSREDVEALAKSLHEQANFTWWLMDLMTAALSRWLAQAGWSKATEAGDAKMQFAPEEGPDFFAPYGWKVAETRSMGLEARRLHREMPLAWLWRLLMPLASREKREMYRQLDSDVVLLTHS</sequence>
<reference evidence="5" key="2">
    <citation type="submission" date="2020-01" db="EMBL/GenBank/DDBJ databases">
        <authorList>
            <person name="Hornung B."/>
        </authorList>
    </citation>
    <scope>NUCLEOTIDE SEQUENCE</scope>
    <source>
        <strain evidence="5">PacBioINE</strain>
    </source>
</reference>
<proteinExistence type="inferred from homology"/>
<gene>
    <name evidence="6" type="ORF">DEACI_2914</name>
    <name evidence="5" type="ORF">DEACI_3001</name>
</gene>
<keyword evidence="3 5" id="KW-0808">Transferase</keyword>
<protein>
    <recommendedName>
        <fullName evidence="4">S-adenosyl-L-methionine-dependent methyltransferase</fullName>
        <ecNumber evidence="4">2.1.1.-</ecNumber>
    </recommendedName>
</protein>
<dbReference type="RefSeq" id="WP_240985714.1">
    <property type="nucleotide sequence ID" value="NZ_CDGJ01000081.1"/>
</dbReference>
<dbReference type="EC" id="2.1.1.-" evidence="4"/>
<dbReference type="KEGG" id="aacx:DEACI_3001"/>
<dbReference type="GO" id="GO:0008168">
    <property type="term" value="F:methyltransferase activity"/>
    <property type="evidence" value="ECO:0007669"/>
    <property type="project" value="UniProtKB-UniRule"/>
</dbReference>
<keyword evidence="4" id="KW-0949">S-adenosyl-L-methionine</keyword>
<dbReference type="NCBIfam" id="TIGR00027">
    <property type="entry name" value="mthyl_TIGR00027"/>
    <property type="match status" value="1"/>
</dbReference>
<evidence type="ECO:0000256" key="4">
    <source>
        <dbReference type="RuleBase" id="RU362030"/>
    </source>
</evidence>
<accession>A0A8S0XZ05</accession>
<dbReference type="Proteomes" id="UP001071230">
    <property type="component" value="Unassembled WGS sequence"/>
</dbReference>
<comment type="function">
    <text evidence="4">Exhibits S-adenosyl-L-methionine-dependent methyltransferase activity.</text>
</comment>
<keyword evidence="7" id="KW-1185">Reference proteome</keyword>
<name>A0A8S0XZ05_9FIRM</name>
<dbReference type="PANTHER" id="PTHR43619">
    <property type="entry name" value="S-ADENOSYL-L-METHIONINE-DEPENDENT METHYLTRANSFERASE YKTD-RELATED"/>
    <property type="match status" value="1"/>
</dbReference>
<dbReference type="PANTHER" id="PTHR43619:SF2">
    <property type="entry name" value="S-ADENOSYL-L-METHIONINE-DEPENDENT METHYLTRANSFERASES SUPERFAMILY PROTEIN"/>
    <property type="match status" value="1"/>
</dbReference>
<keyword evidence="2 4" id="KW-0489">Methyltransferase</keyword>
<evidence type="ECO:0000256" key="2">
    <source>
        <dbReference type="ARBA" id="ARBA00022603"/>
    </source>
</evidence>
<evidence type="ECO:0000313" key="5">
    <source>
        <dbReference type="EMBL" id="CAA7602327.1"/>
    </source>
</evidence>
<dbReference type="EMBL" id="CDGJ01000081">
    <property type="protein sequence ID" value="CEJ08438.1"/>
    <property type="molecule type" value="Genomic_DNA"/>
</dbReference>
<dbReference type="Gene3D" id="3.40.50.150">
    <property type="entry name" value="Vaccinia Virus protein VP39"/>
    <property type="match status" value="1"/>
</dbReference>
<reference evidence="6" key="1">
    <citation type="submission" date="2014-11" db="EMBL/GenBank/DDBJ databases">
        <authorList>
            <person name="Hornung B.V."/>
        </authorList>
    </citation>
    <scope>NUCLEOTIDE SEQUENCE</scope>
    <source>
        <strain evidence="6">INE</strain>
    </source>
</reference>